<name>A0A9P7W177_9AGAR</name>
<dbReference type="GeneID" id="66101194"/>
<evidence type="ECO:0000313" key="3">
    <source>
        <dbReference type="Proteomes" id="UP000812287"/>
    </source>
</evidence>
<proteinExistence type="predicted"/>
<keyword evidence="3" id="KW-1185">Reference proteome</keyword>
<protein>
    <submittedName>
        <fullName evidence="2">Uncharacterized protein</fullName>
    </submittedName>
</protein>
<organism evidence="2 3">
    <name type="scientific">Guyanagaster necrorhizus</name>
    <dbReference type="NCBI Taxonomy" id="856835"/>
    <lineage>
        <taxon>Eukaryota</taxon>
        <taxon>Fungi</taxon>
        <taxon>Dikarya</taxon>
        <taxon>Basidiomycota</taxon>
        <taxon>Agaricomycotina</taxon>
        <taxon>Agaricomycetes</taxon>
        <taxon>Agaricomycetidae</taxon>
        <taxon>Agaricales</taxon>
        <taxon>Marasmiineae</taxon>
        <taxon>Physalacriaceae</taxon>
        <taxon>Guyanagaster</taxon>
    </lineage>
</organism>
<comment type="caution">
    <text evidence="2">The sequence shown here is derived from an EMBL/GenBank/DDBJ whole genome shotgun (WGS) entry which is preliminary data.</text>
</comment>
<dbReference type="EMBL" id="MU250526">
    <property type="protein sequence ID" value="KAG7450853.1"/>
    <property type="molecule type" value="Genomic_DNA"/>
</dbReference>
<evidence type="ECO:0000256" key="1">
    <source>
        <dbReference type="SAM" id="MobiDB-lite"/>
    </source>
</evidence>
<reference evidence="2" key="1">
    <citation type="submission" date="2020-11" db="EMBL/GenBank/DDBJ databases">
        <title>Adaptations for nitrogen fixation in a non-lichenized fungal sporocarp promotes dispersal by wood-feeding termites.</title>
        <authorList>
            <consortium name="DOE Joint Genome Institute"/>
            <person name="Koch R.A."/>
            <person name="Yoon G."/>
            <person name="Arayal U."/>
            <person name="Lail K."/>
            <person name="Amirebrahimi M."/>
            <person name="Labutti K."/>
            <person name="Lipzen A."/>
            <person name="Riley R."/>
            <person name="Barry K."/>
            <person name="Henrissat B."/>
            <person name="Grigoriev I.V."/>
            <person name="Herr J.R."/>
            <person name="Aime M.C."/>
        </authorList>
    </citation>
    <scope>NUCLEOTIDE SEQUENCE</scope>
    <source>
        <strain evidence="2">MCA 3950</strain>
    </source>
</reference>
<accession>A0A9P7W177</accession>
<dbReference type="AlphaFoldDB" id="A0A9P7W177"/>
<evidence type="ECO:0000313" key="2">
    <source>
        <dbReference type="EMBL" id="KAG7450853.1"/>
    </source>
</evidence>
<dbReference type="Proteomes" id="UP000812287">
    <property type="component" value="Unassembled WGS sequence"/>
</dbReference>
<dbReference type="RefSeq" id="XP_043044353.1">
    <property type="nucleotide sequence ID" value="XM_043178900.1"/>
</dbReference>
<feature type="region of interest" description="Disordered" evidence="1">
    <location>
        <begin position="24"/>
        <end position="44"/>
    </location>
</feature>
<sequence length="156" mass="16893">MSAYYVAAGYGNVCTLETLEKQRSSGSASNEHQIPAKTPSRQRRGELAHAFQAEPRYYLGMAELVSGVCLSMSLAAATEHMVSLILPSNPPKKHCDYRNPARCSQFLILSGTLVFDEVVDTRCVTAAYVGRGATNGGSTEICACLMCGYKPTLYLE</sequence>
<gene>
    <name evidence="2" type="ORF">BT62DRAFT_1072871</name>
</gene>